<dbReference type="InterPro" id="IPR003812">
    <property type="entry name" value="Fido"/>
</dbReference>
<dbReference type="RefSeq" id="WP_125695911.1">
    <property type="nucleotide sequence ID" value="NZ_JBHTOG010000044.1"/>
</dbReference>
<gene>
    <name evidence="2" type="ORF">ACFQ47_08555</name>
</gene>
<comment type="caution">
    <text evidence="2">The sequence shown here is derived from an EMBL/GenBank/DDBJ whole genome shotgun (WGS) entry which is preliminary data.</text>
</comment>
<sequence length="216" mass="23538">MQNKFHLTPSQEAMLFEKNLPGIVYSAGHFEGLATTRLDTEAILNNVTVAGVKPEAIEIILNLKHALELAKTLPQMDLAAIAQLNAVVQGGGGMRPGTLRTENVLVSLSRDDYVPPLPDAVIATATLQGLEENAGSATETALRTMLYLSKAQLFYDGNKRTALVAANAILYHAGAGILAIPDDKMHWYLSQLQKYYLTRNDAVLNWLYENAVFGIN</sequence>
<reference evidence="3" key="1">
    <citation type="journal article" date="2019" name="Int. J. Syst. Evol. Microbiol.">
        <title>The Global Catalogue of Microorganisms (GCM) 10K type strain sequencing project: providing services to taxonomists for standard genome sequencing and annotation.</title>
        <authorList>
            <consortium name="The Broad Institute Genomics Platform"/>
            <consortium name="The Broad Institute Genome Sequencing Center for Infectious Disease"/>
            <person name="Wu L."/>
            <person name="Ma J."/>
        </authorList>
    </citation>
    <scope>NUCLEOTIDE SEQUENCE [LARGE SCALE GENOMIC DNA]</scope>
    <source>
        <strain evidence="3">CCM 8947</strain>
    </source>
</reference>
<dbReference type="InterPro" id="IPR036597">
    <property type="entry name" value="Fido-like_dom_sf"/>
</dbReference>
<evidence type="ECO:0000259" key="1">
    <source>
        <dbReference type="PROSITE" id="PS51459"/>
    </source>
</evidence>
<dbReference type="Pfam" id="PF02661">
    <property type="entry name" value="Fic"/>
    <property type="match status" value="1"/>
</dbReference>
<dbReference type="Gene3D" id="1.10.3290.10">
    <property type="entry name" value="Fido-like domain"/>
    <property type="match status" value="1"/>
</dbReference>
<protein>
    <submittedName>
        <fullName evidence="2">Fic family protein</fullName>
    </submittedName>
</protein>
<accession>A0ABW4CSI5</accession>
<dbReference type="SUPFAM" id="SSF140931">
    <property type="entry name" value="Fic-like"/>
    <property type="match status" value="1"/>
</dbReference>
<evidence type="ECO:0000313" key="2">
    <source>
        <dbReference type="EMBL" id="MFD1432720.1"/>
    </source>
</evidence>
<evidence type="ECO:0000313" key="3">
    <source>
        <dbReference type="Proteomes" id="UP001597192"/>
    </source>
</evidence>
<name>A0ABW4CSI5_9LACO</name>
<feature type="domain" description="Fido" evidence="1">
    <location>
        <begin position="76"/>
        <end position="209"/>
    </location>
</feature>
<dbReference type="EMBL" id="JBHTOG010000044">
    <property type="protein sequence ID" value="MFD1432720.1"/>
    <property type="molecule type" value="Genomic_DNA"/>
</dbReference>
<organism evidence="2 3">
    <name type="scientific">Lacticaseibacillus yichunensis</name>
    <dbReference type="NCBI Taxonomy" id="2486015"/>
    <lineage>
        <taxon>Bacteria</taxon>
        <taxon>Bacillati</taxon>
        <taxon>Bacillota</taxon>
        <taxon>Bacilli</taxon>
        <taxon>Lactobacillales</taxon>
        <taxon>Lactobacillaceae</taxon>
        <taxon>Lacticaseibacillus</taxon>
    </lineage>
</organism>
<keyword evidence="3" id="KW-1185">Reference proteome</keyword>
<dbReference type="PROSITE" id="PS51459">
    <property type="entry name" value="FIDO"/>
    <property type="match status" value="1"/>
</dbReference>
<proteinExistence type="predicted"/>
<dbReference type="Proteomes" id="UP001597192">
    <property type="component" value="Unassembled WGS sequence"/>
</dbReference>